<dbReference type="GO" id="GO:0005829">
    <property type="term" value="C:cytosol"/>
    <property type="evidence" value="ECO:0007669"/>
    <property type="project" value="TreeGrafter"/>
</dbReference>
<dbReference type="OMA" id="VILNCWP"/>
<dbReference type="GO" id="GO:0110078">
    <property type="term" value="C:TTT Hsp90 cochaperone complex"/>
    <property type="evidence" value="ECO:0007669"/>
    <property type="project" value="InterPro"/>
</dbReference>
<dbReference type="InterPro" id="IPR018870">
    <property type="entry name" value="Tti2"/>
</dbReference>
<dbReference type="VEuPathDB" id="FungiDB:ATEG_02265"/>
<dbReference type="STRING" id="341663.Q0CVL9"/>
<proteinExistence type="inferred from homology"/>
<gene>
    <name evidence="2" type="ORF">ATEG_02265</name>
</gene>
<dbReference type="GO" id="GO:0005634">
    <property type="term" value="C:nucleus"/>
    <property type="evidence" value="ECO:0007669"/>
    <property type="project" value="TreeGrafter"/>
</dbReference>
<dbReference type="eggNOG" id="ENOG502S3SJ">
    <property type="taxonomic scope" value="Eukaryota"/>
</dbReference>
<dbReference type="RefSeq" id="XP_001211443.1">
    <property type="nucleotide sequence ID" value="XM_001211443.1"/>
</dbReference>
<evidence type="ECO:0000313" key="2">
    <source>
        <dbReference type="EMBL" id="EAU37227.1"/>
    </source>
</evidence>
<dbReference type="AlphaFoldDB" id="Q0CVL9"/>
<dbReference type="InterPro" id="IPR016024">
    <property type="entry name" value="ARM-type_fold"/>
</dbReference>
<dbReference type="PANTHER" id="PTHR32226">
    <property type="entry name" value="TELO2-INTERACTING PROTEIN 2"/>
    <property type="match status" value="1"/>
</dbReference>
<accession>Q0CVL9</accession>
<dbReference type="SUPFAM" id="SSF48371">
    <property type="entry name" value="ARM repeat"/>
    <property type="match status" value="1"/>
</dbReference>
<sequence>MEGLRKAAQDVLQHRDPTSVSIADSELSTIPVPGGLDALWENISPQENASNMMTCENLLVTRDFLKLRGPKRLSDSEKDAVNHIYEWAASIALPSPAFATTLGDISEERRQLMRDEQLGSDLALSVISLLAGLVPIQDADNASHVILALASFTSGDDPWTTPQSHSSAIELLSTLQPDPPFWTSIEKILKETIRPVFAKTRNPAITAAGRKNFHPVPLARFDTSILDPESKPWKVSDVYATTALSWIARQYRPVDKTHLEAHVPLLVPPILALIDDDSTAFKIRGCRVLTDLLSPIKESKSDILQRTNLSSVFEDAIRPCLLSLPTITPEDEAISLLGAAYPALLSLLKLNFVNSSQKALPSTHGPKEIYVSSLTKTLRDNLISSFHHISSTSTTSSSPIASFPYPRLSTLLLDHVTTVIFELGIHTTKYLQDILPLIHTTLSNPFGPAYPPLLFASMAVTRAVILNAHPRLWRWRGEIIGALCSCFLHAVDEEQEISHREERGALSESDENARRAMVRLKNELKGAIYLLKLALENPLQAEGDLGQLEAKDNIAKEIEELVAADDTLRELLMSDVDKSNSEFFGLDRD</sequence>
<dbReference type="Proteomes" id="UP000007963">
    <property type="component" value="Unassembled WGS sequence"/>
</dbReference>
<dbReference type="GeneID" id="4316743"/>
<dbReference type="Pfam" id="PF10521">
    <property type="entry name" value="Tti2"/>
    <property type="match status" value="1"/>
</dbReference>
<dbReference type="PANTHER" id="PTHR32226:SF2">
    <property type="entry name" value="TELO2-INTERACTING PROTEIN 2"/>
    <property type="match status" value="1"/>
</dbReference>
<protein>
    <submittedName>
        <fullName evidence="2">Uncharacterized protein</fullName>
    </submittedName>
</protein>
<reference evidence="3" key="1">
    <citation type="submission" date="2005-09" db="EMBL/GenBank/DDBJ databases">
        <title>Annotation of the Aspergillus terreus NIH2624 genome.</title>
        <authorList>
            <person name="Birren B.W."/>
            <person name="Lander E.S."/>
            <person name="Galagan J.E."/>
            <person name="Nusbaum C."/>
            <person name="Devon K."/>
            <person name="Henn M."/>
            <person name="Ma L.-J."/>
            <person name="Jaffe D.B."/>
            <person name="Butler J."/>
            <person name="Alvarez P."/>
            <person name="Gnerre S."/>
            <person name="Grabherr M."/>
            <person name="Kleber M."/>
            <person name="Mauceli E.W."/>
            <person name="Brockman W."/>
            <person name="Rounsley S."/>
            <person name="Young S.K."/>
            <person name="LaButti K."/>
            <person name="Pushparaj V."/>
            <person name="DeCaprio D."/>
            <person name="Crawford M."/>
            <person name="Koehrsen M."/>
            <person name="Engels R."/>
            <person name="Montgomery P."/>
            <person name="Pearson M."/>
            <person name="Howarth C."/>
            <person name="Larson L."/>
            <person name="Luoma S."/>
            <person name="White J."/>
            <person name="Alvarado L."/>
            <person name="Kodira C.D."/>
            <person name="Zeng Q."/>
            <person name="Oleary S."/>
            <person name="Yandava C."/>
            <person name="Denning D.W."/>
            <person name="Nierman W.C."/>
            <person name="Milne T."/>
            <person name="Madden K."/>
        </authorList>
    </citation>
    <scope>NUCLEOTIDE SEQUENCE [LARGE SCALE GENOMIC DNA]</scope>
    <source>
        <strain evidence="3">NIH 2624 / FGSC A1156</strain>
    </source>
</reference>
<dbReference type="EMBL" id="CH476596">
    <property type="protein sequence ID" value="EAU37227.1"/>
    <property type="molecule type" value="Genomic_DNA"/>
</dbReference>
<name>Q0CVL9_ASPTN</name>
<organism evidence="2 3">
    <name type="scientific">Aspergillus terreus (strain NIH 2624 / FGSC A1156)</name>
    <dbReference type="NCBI Taxonomy" id="341663"/>
    <lineage>
        <taxon>Eukaryota</taxon>
        <taxon>Fungi</taxon>
        <taxon>Dikarya</taxon>
        <taxon>Ascomycota</taxon>
        <taxon>Pezizomycotina</taxon>
        <taxon>Eurotiomycetes</taxon>
        <taxon>Eurotiomycetidae</taxon>
        <taxon>Eurotiales</taxon>
        <taxon>Aspergillaceae</taxon>
        <taxon>Aspergillus</taxon>
        <taxon>Aspergillus subgen. Circumdati</taxon>
    </lineage>
</organism>
<evidence type="ECO:0000313" key="3">
    <source>
        <dbReference type="Proteomes" id="UP000007963"/>
    </source>
</evidence>
<dbReference type="HOGENOM" id="CLU_024466_1_0_1"/>
<evidence type="ECO:0000256" key="1">
    <source>
        <dbReference type="ARBA" id="ARBA00034736"/>
    </source>
</evidence>
<dbReference type="OrthoDB" id="6417021at2759"/>
<comment type="similarity">
    <text evidence="1">Belongs to the TTI2 family.</text>
</comment>